<name>A0A4S8LN35_DENBC</name>
<dbReference type="AlphaFoldDB" id="A0A4S8LN35"/>
<organism evidence="3 4">
    <name type="scientific">Dendrothele bispora (strain CBS 962.96)</name>
    <dbReference type="NCBI Taxonomy" id="1314807"/>
    <lineage>
        <taxon>Eukaryota</taxon>
        <taxon>Fungi</taxon>
        <taxon>Dikarya</taxon>
        <taxon>Basidiomycota</taxon>
        <taxon>Agaricomycotina</taxon>
        <taxon>Agaricomycetes</taxon>
        <taxon>Agaricomycetidae</taxon>
        <taxon>Agaricales</taxon>
        <taxon>Agaricales incertae sedis</taxon>
        <taxon>Dendrothele</taxon>
    </lineage>
</organism>
<feature type="region of interest" description="Disordered" evidence="2">
    <location>
        <begin position="1"/>
        <end position="89"/>
    </location>
</feature>
<feature type="region of interest" description="Disordered" evidence="2">
    <location>
        <begin position="219"/>
        <end position="240"/>
    </location>
</feature>
<protein>
    <submittedName>
        <fullName evidence="3">Uncharacterized protein</fullName>
    </submittedName>
</protein>
<dbReference type="Proteomes" id="UP000297245">
    <property type="component" value="Unassembled WGS sequence"/>
</dbReference>
<feature type="compositionally biased region" description="Polar residues" evidence="2">
    <location>
        <begin position="28"/>
        <end position="48"/>
    </location>
</feature>
<accession>A0A4S8LN35</accession>
<keyword evidence="4" id="KW-1185">Reference proteome</keyword>
<gene>
    <name evidence="3" type="ORF">K435DRAFT_864324</name>
</gene>
<dbReference type="EMBL" id="ML179336">
    <property type="protein sequence ID" value="THU90383.1"/>
    <property type="molecule type" value="Genomic_DNA"/>
</dbReference>
<reference evidence="3 4" key="1">
    <citation type="journal article" date="2019" name="Nat. Ecol. Evol.">
        <title>Megaphylogeny resolves global patterns of mushroom evolution.</title>
        <authorList>
            <person name="Varga T."/>
            <person name="Krizsan K."/>
            <person name="Foldi C."/>
            <person name="Dima B."/>
            <person name="Sanchez-Garcia M."/>
            <person name="Sanchez-Ramirez S."/>
            <person name="Szollosi G.J."/>
            <person name="Szarkandi J.G."/>
            <person name="Papp V."/>
            <person name="Albert L."/>
            <person name="Andreopoulos W."/>
            <person name="Angelini C."/>
            <person name="Antonin V."/>
            <person name="Barry K.W."/>
            <person name="Bougher N.L."/>
            <person name="Buchanan P."/>
            <person name="Buyck B."/>
            <person name="Bense V."/>
            <person name="Catcheside P."/>
            <person name="Chovatia M."/>
            <person name="Cooper J."/>
            <person name="Damon W."/>
            <person name="Desjardin D."/>
            <person name="Finy P."/>
            <person name="Geml J."/>
            <person name="Haridas S."/>
            <person name="Hughes K."/>
            <person name="Justo A."/>
            <person name="Karasinski D."/>
            <person name="Kautmanova I."/>
            <person name="Kiss B."/>
            <person name="Kocsube S."/>
            <person name="Kotiranta H."/>
            <person name="LaButti K.M."/>
            <person name="Lechner B.E."/>
            <person name="Liimatainen K."/>
            <person name="Lipzen A."/>
            <person name="Lukacs Z."/>
            <person name="Mihaltcheva S."/>
            <person name="Morgado L.N."/>
            <person name="Niskanen T."/>
            <person name="Noordeloos M.E."/>
            <person name="Ohm R.A."/>
            <person name="Ortiz-Santana B."/>
            <person name="Ovrebo C."/>
            <person name="Racz N."/>
            <person name="Riley R."/>
            <person name="Savchenko A."/>
            <person name="Shiryaev A."/>
            <person name="Soop K."/>
            <person name="Spirin V."/>
            <person name="Szebenyi C."/>
            <person name="Tomsovsky M."/>
            <person name="Tulloss R.E."/>
            <person name="Uehling J."/>
            <person name="Grigoriev I.V."/>
            <person name="Vagvolgyi C."/>
            <person name="Papp T."/>
            <person name="Martin F.M."/>
            <person name="Miettinen O."/>
            <person name="Hibbett D.S."/>
            <person name="Nagy L.G."/>
        </authorList>
    </citation>
    <scope>NUCLEOTIDE SEQUENCE [LARGE SCALE GENOMIC DNA]</scope>
    <source>
        <strain evidence="3 4">CBS 962.96</strain>
    </source>
</reference>
<dbReference type="OrthoDB" id="3027884at2759"/>
<feature type="coiled-coil region" evidence="1">
    <location>
        <begin position="133"/>
        <end position="160"/>
    </location>
</feature>
<feature type="region of interest" description="Disordered" evidence="2">
    <location>
        <begin position="275"/>
        <end position="304"/>
    </location>
</feature>
<evidence type="ECO:0000313" key="3">
    <source>
        <dbReference type="EMBL" id="THU90383.1"/>
    </source>
</evidence>
<feature type="compositionally biased region" description="Basic and acidic residues" evidence="2">
    <location>
        <begin position="68"/>
        <end position="89"/>
    </location>
</feature>
<feature type="compositionally biased region" description="Polar residues" evidence="2">
    <location>
        <begin position="1"/>
        <end position="19"/>
    </location>
</feature>
<evidence type="ECO:0000256" key="1">
    <source>
        <dbReference type="SAM" id="Coils"/>
    </source>
</evidence>
<evidence type="ECO:0000256" key="2">
    <source>
        <dbReference type="SAM" id="MobiDB-lite"/>
    </source>
</evidence>
<evidence type="ECO:0000313" key="4">
    <source>
        <dbReference type="Proteomes" id="UP000297245"/>
    </source>
</evidence>
<proteinExistence type="predicted"/>
<feature type="compositionally biased region" description="Low complexity" evidence="2">
    <location>
        <begin position="226"/>
        <end position="238"/>
    </location>
</feature>
<keyword evidence="1" id="KW-0175">Coiled coil</keyword>
<sequence length="622" mass="71378">MANAQRSQLSVVANAQRSRLSVVGANPFSDQNQPMPESSSPASGNPQNIRKRLMAPEGSPSETTTRGPHGEKFRARVGEVDQEREAKEKAEIENAKLQAQILRLQSQLHLGDTTFQEVQMGEDEEDETDQDEAMQDEIEFELLLERLKRAEERNAELFEQGNQMFTQLTEEKTAQGKKISALEARVTEMVNRDEEREEQLKKAEMDLVARENEIQSLISTGRTRHSTSSGQTSQAQAEQDVRMDDIPPITPQPTELWSQLFTRFENLERRFDRIMPEAPTPPVPVSRRRRRHEPNHGSTRYHKEVKQSTLNALPGPVKGIWTDLIRKTFKKLSGVETLVKGHSYKPVDQEVALAFFQGVGPGPEGPTQYRFFFDAEQWRDAKWNKVVASNIAAKILEEAEERDLPTVDLEVIKTCILDHAEQIRSSWRQYIPRSGETRADANIRASQQQKDAEERKRIYSRKEEKFKKRTRSLANLLKDANNADRVQLEMAKDIVEELDVDGQSSEYTDNEDMSGLKVLVPNFRRRAIGPLLHRVDEQARASEKQLRRSLGMRERNNAVKRRRITQEVSRRTVVKKLPQSYYDPGFLAGLSVAERELLVISDRQLTLFEEWAQMQEGVLMRI</sequence>